<dbReference type="InterPro" id="IPR025847">
    <property type="entry name" value="MEDS_domain"/>
</dbReference>
<dbReference type="InterPro" id="IPR036513">
    <property type="entry name" value="STAS_dom_sf"/>
</dbReference>
<name>A0A7G7MEJ5_9PSEU</name>
<accession>A0A7G7MEJ5</accession>
<evidence type="ECO:0000313" key="4">
    <source>
        <dbReference type="Proteomes" id="UP000515728"/>
    </source>
</evidence>
<evidence type="ECO:0000259" key="2">
    <source>
        <dbReference type="PROSITE" id="PS50801"/>
    </source>
</evidence>
<keyword evidence="4" id="KW-1185">Reference proteome</keyword>
<organism evidence="3 4">
    <name type="scientific">Pseudonocardia petroleophila</name>
    <dbReference type="NCBI Taxonomy" id="37331"/>
    <lineage>
        <taxon>Bacteria</taxon>
        <taxon>Bacillati</taxon>
        <taxon>Actinomycetota</taxon>
        <taxon>Actinomycetes</taxon>
        <taxon>Pseudonocardiales</taxon>
        <taxon>Pseudonocardiaceae</taxon>
        <taxon>Pseudonocardia</taxon>
    </lineage>
</organism>
<protein>
    <submittedName>
        <fullName evidence="3">MEDS domain-containing protein</fullName>
    </submittedName>
</protein>
<reference evidence="3 4" key="1">
    <citation type="submission" date="2020-08" db="EMBL/GenBank/DDBJ databases">
        <authorList>
            <person name="Mo P."/>
        </authorList>
    </citation>
    <scope>NUCLEOTIDE SEQUENCE [LARGE SCALE GENOMIC DNA]</scope>
    <source>
        <strain evidence="3 4">CGMCC 4.1532</strain>
    </source>
</reference>
<dbReference type="InterPro" id="IPR002645">
    <property type="entry name" value="STAS_dom"/>
</dbReference>
<dbReference type="PROSITE" id="PS50801">
    <property type="entry name" value="STAS"/>
    <property type="match status" value="1"/>
</dbReference>
<dbReference type="AlphaFoldDB" id="A0A7G7MEJ5"/>
<sequence>MTVLEDVPPVAHACAVPVGDEQLWEMTAGYLAEGIAAGERVLYFDDGRSGSLLQRLEDDRVAYRSAMRTGQFAIVPSSVTRALLSSSAGELIAAVDAVVTESLEQGYGSVRLMGDGSHGLAHDGGAMMIDYESRLDTVLGPRPGKMLCAYDRGRYPEDVLHKLREVHRHEVVAPSIYDDSLLRITGPAPSTVRVAGEIDHSNRPRIRRVLDAALDEALRSHSSSSEITLDLSSLRFLDVAGAVSLVHAAEEFPSTHTLVLTGARPGVQRLLDRCGAPFARQLRVEPRTPVDPWVPPVAGEAGAASGDAASDDAASDVTGPDDAAAAS</sequence>
<evidence type="ECO:0000313" key="3">
    <source>
        <dbReference type="EMBL" id="QNG51206.1"/>
    </source>
</evidence>
<dbReference type="Pfam" id="PF13466">
    <property type="entry name" value="STAS_2"/>
    <property type="match status" value="1"/>
</dbReference>
<proteinExistence type="predicted"/>
<dbReference type="SUPFAM" id="SSF52091">
    <property type="entry name" value="SpoIIaa-like"/>
    <property type="match status" value="1"/>
</dbReference>
<evidence type="ECO:0000256" key="1">
    <source>
        <dbReference type="SAM" id="MobiDB-lite"/>
    </source>
</evidence>
<dbReference type="RefSeq" id="WP_185717961.1">
    <property type="nucleotide sequence ID" value="NZ_BAAAWI010000001.1"/>
</dbReference>
<feature type="domain" description="STAS" evidence="2">
    <location>
        <begin position="192"/>
        <end position="275"/>
    </location>
</feature>
<dbReference type="Gene3D" id="3.30.750.24">
    <property type="entry name" value="STAS domain"/>
    <property type="match status" value="1"/>
</dbReference>
<dbReference type="Pfam" id="PF14417">
    <property type="entry name" value="MEDS"/>
    <property type="match status" value="1"/>
</dbReference>
<feature type="region of interest" description="Disordered" evidence="1">
    <location>
        <begin position="288"/>
        <end position="327"/>
    </location>
</feature>
<dbReference type="CDD" id="cd07043">
    <property type="entry name" value="STAS_anti-anti-sigma_factors"/>
    <property type="match status" value="1"/>
</dbReference>
<dbReference type="EMBL" id="CP060131">
    <property type="protein sequence ID" value="QNG51206.1"/>
    <property type="molecule type" value="Genomic_DNA"/>
</dbReference>
<gene>
    <name evidence="3" type="ORF">H6H00_24060</name>
</gene>
<dbReference type="InterPro" id="IPR058548">
    <property type="entry name" value="MlaB-like_STAS"/>
</dbReference>
<dbReference type="KEGG" id="ppel:H6H00_24060"/>
<feature type="compositionally biased region" description="Low complexity" evidence="1">
    <location>
        <begin position="298"/>
        <end position="308"/>
    </location>
</feature>
<dbReference type="Proteomes" id="UP000515728">
    <property type="component" value="Chromosome"/>
</dbReference>